<dbReference type="InterPro" id="IPR036291">
    <property type="entry name" value="NAD(P)-bd_dom_sf"/>
</dbReference>
<organism evidence="2">
    <name type="scientific">marine metagenome</name>
    <dbReference type="NCBI Taxonomy" id="408172"/>
    <lineage>
        <taxon>unclassified sequences</taxon>
        <taxon>metagenomes</taxon>
        <taxon>ecological metagenomes</taxon>
    </lineage>
</organism>
<dbReference type="EMBL" id="UINC01041668">
    <property type="protein sequence ID" value="SVB43254.1"/>
    <property type="molecule type" value="Genomic_DNA"/>
</dbReference>
<evidence type="ECO:0000313" key="2">
    <source>
        <dbReference type="EMBL" id="SVB43254.1"/>
    </source>
</evidence>
<gene>
    <name evidence="2" type="ORF">METZ01_LOCUS196108</name>
</gene>
<dbReference type="Pfam" id="PF00106">
    <property type="entry name" value="adh_short"/>
    <property type="match status" value="1"/>
</dbReference>
<name>A0A382DZD6_9ZZZZ</name>
<protein>
    <submittedName>
        <fullName evidence="2">Uncharacterized protein</fullName>
    </submittedName>
</protein>
<accession>A0A382DZD6</accession>
<dbReference type="Gene3D" id="3.40.50.720">
    <property type="entry name" value="NAD(P)-binding Rossmann-like Domain"/>
    <property type="match status" value="1"/>
</dbReference>
<evidence type="ECO:0000256" key="1">
    <source>
        <dbReference type="ARBA" id="ARBA00023002"/>
    </source>
</evidence>
<reference evidence="2" key="1">
    <citation type="submission" date="2018-05" db="EMBL/GenBank/DDBJ databases">
        <authorList>
            <person name="Lanie J.A."/>
            <person name="Ng W.-L."/>
            <person name="Kazmierczak K.M."/>
            <person name="Andrzejewski T.M."/>
            <person name="Davidsen T.M."/>
            <person name="Wayne K.J."/>
            <person name="Tettelin H."/>
            <person name="Glass J.I."/>
            <person name="Rusch D."/>
            <person name="Podicherti R."/>
            <person name="Tsui H.-C.T."/>
            <person name="Winkler M.E."/>
        </authorList>
    </citation>
    <scope>NUCLEOTIDE SEQUENCE</scope>
</reference>
<dbReference type="AlphaFoldDB" id="A0A382DZD6"/>
<dbReference type="GO" id="GO:0008670">
    <property type="term" value="F:2,4-dienoyl-CoA reductase (NADPH) activity"/>
    <property type="evidence" value="ECO:0007669"/>
    <property type="project" value="TreeGrafter"/>
</dbReference>
<sequence length="155" mass="16740">MSMLLDGKVIAVIGGNGLIGKETVSAIVDHGGTVVTASRSESITSTFLDKFSAEERKRVDATTVDVNVPESVEKLFKDILQRHGQCNGIINLSFPKNEQFGAKFEDVTYPSFLENVGNHLGGAFLVCQKAAAVLTPQDRCSIINCSSIYGFMIPR</sequence>
<dbReference type="InterPro" id="IPR002347">
    <property type="entry name" value="SDR_fam"/>
</dbReference>
<proteinExistence type="predicted"/>
<keyword evidence="1" id="KW-0560">Oxidoreductase</keyword>
<dbReference type="GO" id="GO:0006635">
    <property type="term" value="P:fatty acid beta-oxidation"/>
    <property type="evidence" value="ECO:0007669"/>
    <property type="project" value="TreeGrafter"/>
</dbReference>
<dbReference type="SUPFAM" id="SSF51735">
    <property type="entry name" value="NAD(P)-binding Rossmann-fold domains"/>
    <property type="match status" value="1"/>
</dbReference>
<dbReference type="PANTHER" id="PTHR43658:SF8">
    <property type="entry name" value="17-BETA-HYDROXYSTEROID DEHYDROGENASE 14-RELATED"/>
    <property type="match status" value="1"/>
</dbReference>
<feature type="non-terminal residue" evidence="2">
    <location>
        <position position="155"/>
    </location>
</feature>
<dbReference type="PANTHER" id="PTHR43658">
    <property type="entry name" value="SHORT-CHAIN DEHYDROGENASE/REDUCTASE"/>
    <property type="match status" value="1"/>
</dbReference>
<dbReference type="GO" id="GO:0005739">
    <property type="term" value="C:mitochondrion"/>
    <property type="evidence" value="ECO:0007669"/>
    <property type="project" value="TreeGrafter"/>
</dbReference>